<keyword evidence="2" id="KW-1185">Reference proteome</keyword>
<dbReference type="Proteomes" id="UP000027195">
    <property type="component" value="Unassembled WGS sequence"/>
</dbReference>
<sequence length="155" mass="17285">MFADRDEMLKKNRASKLLSAGNTENIVIRTDRGLPAFLPAQTRSPTNATLKFFEDISETGGINATTRARGQRECNRIVVAQVRPGHFAGPDGWRSENMHGKAERSLRSTVEVVKREQASDMGDRCWQLELSSQIYGANGGRRIPLRISRDTRGQA</sequence>
<evidence type="ECO:0000313" key="2">
    <source>
        <dbReference type="Proteomes" id="UP000027195"/>
    </source>
</evidence>
<reference evidence="2" key="1">
    <citation type="journal article" date="2014" name="Proc. Natl. Acad. Sci. U.S.A.">
        <title>Extensive sampling of basidiomycete genomes demonstrates inadequacy of the white-rot/brown-rot paradigm for wood decay fungi.</title>
        <authorList>
            <person name="Riley R."/>
            <person name="Salamov A.A."/>
            <person name="Brown D.W."/>
            <person name="Nagy L.G."/>
            <person name="Floudas D."/>
            <person name="Held B.W."/>
            <person name="Levasseur A."/>
            <person name="Lombard V."/>
            <person name="Morin E."/>
            <person name="Otillar R."/>
            <person name="Lindquist E.A."/>
            <person name="Sun H."/>
            <person name="LaButti K.M."/>
            <person name="Schmutz J."/>
            <person name="Jabbour D."/>
            <person name="Luo H."/>
            <person name="Baker S.E."/>
            <person name="Pisabarro A.G."/>
            <person name="Walton J.D."/>
            <person name="Blanchette R.A."/>
            <person name="Henrissat B."/>
            <person name="Martin F."/>
            <person name="Cullen D."/>
            <person name="Hibbett D.S."/>
            <person name="Grigoriev I.V."/>
        </authorList>
    </citation>
    <scope>NUCLEOTIDE SEQUENCE [LARGE SCALE GENOMIC DNA]</scope>
    <source>
        <strain evidence="2">FD-172 SS1</strain>
    </source>
</reference>
<dbReference type="HOGENOM" id="CLU_1695201_0_0_1"/>
<organism evidence="1 2">
    <name type="scientific">Botryobasidium botryosum (strain FD-172 SS1)</name>
    <dbReference type="NCBI Taxonomy" id="930990"/>
    <lineage>
        <taxon>Eukaryota</taxon>
        <taxon>Fungi</taxon>
        <taxon>Dikarya</taxon>
        <taxon>Basidiomycota</taxon>
        <taxon>Agaricomycotina</taxon>
        <taxon>Agaricomycetes</taxon>
        <taxon>Cantharellales</taxon>
        <taxon>Botryobasidiaceae</taxon>
        <taxon>Botryobasidium</taxon>
    </lineage>
</organism>
<dbReference type="EMBL" id="KL198064">
    <property type="protein sequence ID" value="KDQ10820.1"/>
    <property type="molecule type" value="Genomic_DNA"/>
</dbReference>
<evidence type="ECO:0000313" key="1">
    <source>
        <dbReference type="EMBL" id="KDQ10820.1"/>
    </source>
</evidence>
<proteinExistence type="predicted"/>
<name>A0A067M826_BOTB1</name>
<gene>
    <name evidence="1" type="ORF">BOTBODRAFT_46840</name>
</gene>
<dbReference type="AlphaFoldDB" id="A0A067M826"/>
<dbReference type="InParanoid" id="A0A067M826"/>
<accession>A0A067M826</accession>
<protein>
    <submittedName>
        <fullName evidence="1">Uncharacterized protein</fullName>
    </submittedName>
</protein>